<dbReference type="PROSITE" id="PS51318">
    <property type="entry name" value="TAT"/>
    <property type="match status" value="1"/>
</dbReference>
<dbReference type="RefSeq" id="WP_274944542.1">
    <property type="nucleotide sequence ID" value="NZ_JANWOI010000004.1"/>
</dbReference>
<dbReference type="InterPro" id="IPR006311">
    <property type="entry name" value="TAT_signal"/>
</dbReference>
<dbReference type="Proteomes" id="UP001141619">
    <property type="component" value="Unassembled WGS sequence"/>
</dbReference>
<organism evidence="2 3">
    <name type="scientific">Govanella unica</name>
    <dbReference type="NCBI Taxonomy" id="2975056"/>
    <lineage>
        <taxon>Bacteria</taxon>
        <taxon>Pseudomonadati</taxon>
        <taxon>Pseudomonadota</taxon>
        <taxon>Alphaproteobacteria</taxon>
        <taxon>Emcibacterales</taxon>
        <taxon>Govanellaceae</taxon>
        <taxon>Govanella</taxon>
    </lineage>
</organism>
<comment type="caution">
    <text evidence="2">The sequence shown here is derived from an EMBL/GenBank/DDBJ whole genome shotgun (WGS) entry which is preliminary data.</text>
</comment>
<evidence type="ECO:0000256" key="1">
    <source>
        <dbReference type="SAM" id="MobiDB-lite"/>
    </source>
</evidence>
<dbReference type="SUPFAM" id="SSF63829">
    <property type="entry name" value="Calcium-dependent phosphotriesterase"/>
    <property type="match status" value="1"/>
</dbReference>
<dbReference type="InterPro" id="IPR008557">
    <property type="entry name" value="PhoX"/>
</dbReference>
<keyword evidence="3" id="KW-1185">Reference proteome</keyword>
<evidence type="ECO:0000313" key="2">
    <source>
        <dbReference type="EMBL" id="MDA5194836.1"/>
    </source>
</evidence>
<dbReference type="Pfam" id="PF05787">
    <property type="entry name" value="PhoX"/>
    <property type="match status" value="1"/>
</dbReference>
<evidence type="ECO:0000313" key="3">
    <source>
        <dbReference type="Proteomes" id="UP001141619"/>
    </source>
</evidence>
<feature type="region of interest" description="Disordered" evidence="1">
    <location>
        <begin position="446"/>
        <end position="476"/>
    </location>
</feature>
<accession>A0A9X3Z870</accession>
<dbReference type="PANTHER" id="PTHR35399:SF2">
    <property type="entry name" value="DUF839 DOMAIN-CONTAINING PROTEIN"/>
    <property type="match status" value="1"/>
</dbReference>
<gene>
    <name evidence="2" type="ORF">NYP16_12825</name>
</gene>
<dbReference type="EMBL" id="JANWOI010000004">
    <property type="protein sequence ID" value="MDA5194836.1"/>
    <property type="molecule type" value="Genomic_DNA"/>
</dbReference>
<dbReference type="AlphaFoldDB" id="A0A9X3Z870"/>
<reference evidence="2" key="2">
    <citation type="journal article" date="2023" name="Syst. Appl. Microbiol.">
        <title>Govania unica gen. nov., sp. nov., a rare biosphere bacterium that represents a novel family in the class Alphaproteobacteria.</title>
        <authorList>
            <person name="Vandamme P."/>
            <person name="Peeters C."/>
            <person name="Hettiarachchi A."/>
            <person name="Cnockaert M."/>
            <person name="Carlier A."/>
        </authorList>
    </citation>
    <scope>NUCLEOTIDE SEQUENCE</scope>
    <source>
        <strain evidence="2">LMG 31809</strain>
    </source>
</reference>
<dbReference type="PANTHER" id="PTHR35399">
    <property type="entry name" value="SLR8030 PROTEIN"/>
    <property type="match status" value="1"/>
</dbReference>
<name>A0A9X3Z870_9PROT</name>
<proteinExistence type="predicted"/>
<reference evidence="2" key="1">
    <citation type="submission" date="2022-08" db="EMBL/GenBank/DDBJ databases">
        <authorList>
            <person name="Vandamme P."/>
            <person name="Hettiarachchi A."/>
            <person name="Peeters C."/>
            <person name="Cnockaert M."/>
            <person name="Carlier A."/>
        </authorList>
    </citation>
    <scope>NUCLEOTIDE SEQUENCE</scope>
    <source>
        <strain evidence="2">LMG 31809</strain>
    </source>
</reference>
<protein>
    <submittedName>
        <fullName evidence="2">PhoX family phosphatase</fullName>
    </submittedName>
</protein>
<sequence length="628" mass="69066">MPPVTRQTLAELVDVRLDRRQILGGGALALGALFGSTALAGAAKARGSSLTFSEVERGNDPHHHIAPGYRAEVLIRWGDPVAKDAPPFDPNNQTAEAQQRQFGYNNDFIGYVPLPLGSKSSDRGLLCVNHEYTIPHLMYPDLKPGMQKAMPKRMVDIEMAAHGHTVIEIKRSHGQWETVPDSLFNRRIDALSTIFRVGGPAAGHDRLKTEDDPTGTRVIGTLTNCSGGVTPWGTILSGEENINKYFTGRPARTVEAANHHRYGIGAAYAFRWAHIYERFDVEEEPNEPNRFGWVVEIDPYDPHATPVKRTSLGRFFHEAATTLVNKDGRVVCYMGDDTANEYLYRFITRGKFDARNRERNRDLLDDGVLSVAQFSEDGTLRWLPLIWGQGPLTVENGFASQADVLIEARRAGDLLGATPMDRPEDVETNPVTGSVFASLTNNLKRKPADIDGANPRPRNRDGHIIEMTPPGGRGKAADHTADVYKWDIFILGGDPRVARDQAHYNSLPTDDGWISCPDNIAFDPKGRIWIATDGLPERNIADGLFAADVEGPGRGQTRRFFSCPIGAEMCGPFFTPDGTTLFLAVQHPGDTANSTYADPDTRWPDFKDDMPPRPSVIAITKIGGGPIG</sequence>